<evidence type="ECO:0000256" key="1">
    <source>
        <dbReference type="SAM" id="MobiDB-lite"/>
    </source>
</evidence>
<accession>A0A3Q9G873</accession>
<feature type="compositionally biased region" description="Acidic residues" evidence="1">
    <location>
        <begin position="46"/>
        <end position="55"/>
    </location>
</feature>
<proteinExistence type="predicted"/>
<dbReference type="Proteomes" id="UP000280344">
    <property type="component" value="Chromosome"/>
</dbReference>
<feature type="compositionally biased region" description="Low complexity" evidence="1">
    <location>
        <begin position="35"/>
        <end position="45"/>
    </location>
</feature>
<sequence>MKKSAIAGTLLAALALAGCSDSSGEPTTIFEEVSPDPTTTDPTDNPSEEPTEDPTESPTGDPSENPTTVPPEQGTTPVEFDTDAELPPSPETGVTLTWTVPGETFHIYTRGSSTEGCYPVPTEAWTDGETIELTFDPANAGLNCTTDIVTYGWEVTWDVPIEVDGEIEVTLTDVLGMGQTLSAILPAEPGAPVA</sequence>
<evidence type="ECO:0000313" key="4">
    <source>
        <dbReference type="Proteomes" id="UP000280344"/>
    </source>
</evidence>
<feature type="signal peptide" evidence="2">
    <location>
        <begin position="1"/>
        <end position="24"/>
    </location>
</feature>
<gene>
    <name evidence="3" type="ORF">EJ997_11400</name>
</gene>
<feature type="region of interest" description="Disordered" evidence="1">
    <location>
        <begin position="19"/>
        <end position="96"/>
    </location>
</feature>
<keyword evidence="2" id="KW-0732">Signal</keyword>
<dbReference type="RefSeq" id="WP_126704654.1">
    <property type="nucleotide sequence ID" value="NZ_CP034593.1"/>
</dbReference>
<reference evidence="3 4" key="1">
    <citation type="submission" date="2018-12" db="EMBL/GenBank/DDBJ databases">
        <title>Complete genome sequence of Flaviflexus sp. H23T48.</title>
        <authorList>
            <person name="Bae J.-W."/>
            <person name="Lee J.-Y."/>
        </authorList>
    </citation>
    <scope>NUCLEOTIDE SEQUENCE [LARGE SCALE GENOMIC DNA]</scope>
    <source>
        <strain evidence="3 4">H23T48</strain>
    </source>
</reference>
<dbReference type="OrthoDB" id="3268164at2"/>
<organism evidence="3 4">
    <name type="scientific">Flaviflexus ciconiae</name>
    <dbReference type="NCBI Taxonomy" id="2496867"/>
    <lineage>
        <taxon>Bacteria</taxon>
        <taxon>Bacillati</taxon>
        <taxon>Actinomycetota</taxon>
        <taxon>Actinomycetes</taxon>
        <taxon>Actinomycetales</taxon>
        <taxon>Actinomycetaceae</taxon>
        <taxon>Flaviflexus</taxon>
    </lineage>
</organism>
<evidence type="ECO:0000256" key="2">
    <source>
        <dbReference type="SAM" id="SignalP"/>
    </source>
</evidence>
<evidence type="ECO:0000313" key="3">
    <source>
        <dbReference type="EMBL" id="AZQ77852.1"/>
    </source>
</evidence>
<feature type="chain" id="PRO_5018703659" evidence="2">
    <location>
        <begin position="25"/>
        <end position="194"/>
    </location>
</feature>
<dbReference type="EMBL" id="CP034593">
    <property type="protein sequence ID" value="AZQ77852.1"/>
    <property type="molecule type" value="Genomic_DNA"/>
</dbReference>
<dbReference type="PROSITE" id="PS51257">
    <property type="entry name" value="PROKAR_LIPOPROTEIN"/>
    <property type="match status" value="1"/>
</dbReference>
<dbReference type="AlphaFoldDB" id="A0A3Q9G873"/>
<dbReference type="KEGG" id="flh:EJ997_11400"/>
<name>A0A3Q9G873_9ACTO</name>
<keyword evidence="4" id="KW-1185">Reference proteome</keyword>
<protein>
    <submittedName>
        <fullName evidence="3">Uncharacterized protein</fullName>
    </submittedName>
</protein>